<dbReference type="Proteomes" id="UP001164539">
    <property type="component" value="Chromosome 7"/>
</dbReference>
<sequence length="341" mass="37960">MPADRHFTRLDTSEMKSHIERKLGQAKTEMYFNLLTRYLNLKISKPEFDKLCIGTIGRENVRLHNNLLRSIIKNACLAKTPPPKETKVEGPLGVKAGNGYQRSCLQSLCKDISSSSRKGMTSGIRDSKLKDRPSPLGPHGKSHSVVCEDSVPKIQDQQQQSATELLSLGSRPPGSVEEGEEVDQAADSPIICSWSLVKSPLGIPTNTEVTPKARRNSSASYAEACHKRGELPDTNSLRKRLERKLEVEGLKVSVDCANLLNNGLDVFMKRLIKPCLHLAESRSVHKDTDPRPRCFSASKLDFQVAVELNPRILGNDWPSQLEIFACLRQNLDDIDLELLKS</sequence>
<protein>
    <submittedName>
        <fullName evidence="1">Transcriptional coactivator Hfi1/Transcriptional adapter 1</fullName>
    </submittedName>
</protein>
<gene>
    <name evidence="1" type="ORF">OWV82_013187</name>
</gene>
<evidence type="ECO:0000313" key="2">
    <source>
        <dbReference type="Proteomes" id="UP001164539"/>
    </source>
</evidence>
<name>A0ACC1XV04_MELAZ</name>
<evidence type="ECO:0000313" key="1">
    <source>
        <dbReference type="EMBL" id="KAJ4714747.1"/>
    </source>
</evidence>
<organism evidence="1 2">
    <name type="scientific">Melia azedarach</name>
    <name type="common">Chinaberry tree</name>
    <dbReference type="NCBI Taxonomy" id="155640"/>
    <lineage>
        <taxon>Eukaryota</taxon>
        <taxon>Viridiplantae</taxon>
        <taxon>Streptophyta</taxon>
        <taxon>Embryophyta</taxon>
        <taxon>Tracheophyta</taxon>
        <taxon>Spermatophyta</taxon>
        <taxon>Magnoliopsida</taxon>
        <taxon>eudicotyledons</taxon>
        <taxon>Gunneridae</taxon>
        <taxon>Pentapetalae</taxon>
        <taxon>rosids</taxon>
        <taxon>malvids</taxon>
        <taxon>Sapindales</taxon>
        <taxon>Meliaceae</taxon>
        <taxon>Melia</taxon>
    </lineage>
</organism>
<keyword evidence="2" id="KW-1185">Reference proteome</keyword>
<proteinExistence type="predicted"/>
<comment type="caution">
    <text evidence="1">The sequence shown here is derived from an EMBL/GenBank/DDBJ whole genome shotgun (WGS) entry which is preliminary data.</text>
</comment>
<dbReference type="EMBL" id="CM051400">
    <property type="protein sequence ID" value="KAJ4714747.1"/>
    <property type="molecule type" value="Genomic_DNA"/>
</dbReference>
<reference evidence="1 2" key="1">
    <citation type="journal article" date="2023" name="Science">
        <title>Complex scaffold remodeling in plant triterpene biosynthesis.</title>
        <authorList>
            <person name="De La Pena R."/>
            <person name="Hodgson H."/>
            <person name="Liu J.C."/>
            <person name="Stephenson M.J."/>
            <person name="Martin A.C."/>
            <person name="Owen C."/>
            <person name="Harkess A."/>
            <person name="Leebens-Mack J."/>
            <person name="Jimenez L.E."/>
            <person name="Osbourn A."/>
            <person name="Sattely E.S."/>
        </authorList>
    </citation>
    <scope>NUCLEOTIDE SEQUENCE [LARGE SCALE GENOMIC DNA]</scope>
    <source>
        <strain evidence="2">cv. JPN11</strain>
        <tissue evidence="1">Leaf</tissue>
    </source>
</reference>
<accession>A0ACC1XV04</accession>